<dbReference type="SUPFAM" id="SSF53474">
    <property type="entry name" value="alpha/beta-Hydrolases"/>
    <property type="match status" value="1"/>
</dbReference>
<protein>
    <recommendedName>
        <fullName evidence="2">AB hydrolase-1 domain-containing protein</fullName>
    </recommendedName>
</protein>
<name>A0A370GMY1_9NOCA</name>
<dbReference type="EMBL" id="QQAZ01000014">
    <property type="protein sequence ID" value="RDI45017.1"/>
    <property type="molecule type" value="Genomic_DNA"/>
</dbReference>
<accession>A0A370GMY1</accession>
<evidence type="ECO:0000256" key="1">
    <source>
        <dbReference type="SAM" id="MobiDB-lite"/>
    </source>
</evidence>
<evidence type="ECO:0000259" key="2">
    <source>
        <dbReference type="Pfam" id="PF12697"/>
    </source>
</evidence>
<keyword evidence="4" id="KW-1185">Reference proteome</keyword>
<evidence type="ECO:0000313" key="3">
    <source>
        <dbReference type="EMBL" id="RDI45017.1"/>
    </source>
</evidence>
<dbReference type="Proteomes" id="UP000255355">
    <property type="component" value="Unassembled WGS sequence"/>
</dbReference>
<dbReference type="InterPro" id="IPR029058">
    <property type="entry name" value="AB_hydrolase_fold"/>
</dbReference>
<dbReference type="InterPro" id="IPR000073">
    <property type="entry name" value="AB_hydrolase_1"/>
</dbReference>
<dbReference type="RefSeq" id="WP_068019060.1">
    <property type="nucleotide sequence ID" value="NZ_QQAZ01000014.1"/>
</dbReference>
<evidence type="ECO:0000313" key="4">
    <source>
        <dbReference type="Proteomes" id="UP000255355"/>
    </source>
</evidence>
<organism evidence="3 4">
    <name type="scientific">Nocardia mexicana</name>
    <dbReference type="NCBI Taxonomy" id="279262"/>
    <lineage>
        <taxon>Bacteria</taxon>
        <taxon>Bacillati</taxon>
        <taxon>Actinomycetota</taxon>
        <taxon>Actinomycetes</taxon>
        <taxon>Mycobacteriales</taxon>
        <taxon>Nocardiaceae</taxon>
        <taxon>Nocardia</taxon>
    </lineage>
</organism>
<dbReference type="AlphaFoldDB" id="A0A370GMY1"/>
<dbReference type="STRING" id="1210089.GCA_001613165_02728"/>
<feature type="domain" description="AB hydrolase-1" evidence="2">
    <location>
        <begin position="3"/>
        <end position="198"/>
    </location>
</feature>
<reference evidence="3 4" key="1">
    <citation type="submission" date="2018-07" db="EMBL/GenBank/DDBJ databases">
        <title>Genomic Encyclopedia of Type Strains, Phase IV (KMG-IV): sequencing the most valuable type-strain genomes for metagenomic binning, comparative biology and taxonomic classification.</title>
        <authorList>
            <person name="Goeker M."/>
        </authorList>
    </citation>
    <scope>NUCLEOTIDE SEQUENCE [LARGE SCALE GENOMIC DNA]</scope>
    <source>
        <strain evidence="3 4">DSM 44952</strain>
    </source>
</reference>
<dbReference type="Pfam" id="PF12697">
    <property type="entry name" value="Abhydrolase_6"/>
    <property type="match status" value="1"/>
</dbReference>
<comment type="caution">
    <text evidence="3">The sequence shown here is derived from an EMBL/GenBank/DDBJ whole genome shotgun (WGS) entry which is preliminary data.</text>
</comment>
<sequence>MRIVLIHGAATDSRVWAATAAALRGSAEVLCPDRPQSGDMDTEIAYLAPLCADAFVAGVSGGATLGLVLAARGVPLAGALLHEPAAGSLAPGLLDHVTAALATGGVEGFGRALYGPHWVSDHTHASLDTIRAEFAMFRGFEPALPAAPGRVTLTVGSNSPPPRHDSVRTLAAHLGVRMRTLSEAGHAAHLECPVDLAALIESTATSLKTPVSRTRGPGRYRGSCGSRG</sequence>
<dbReference type="Gene3D" id="3.40.50.1820">
    <property type="entry name" value="alpha/beta hydrolase"/>
    <property type="match status" value="1"/>
</dbReference>
<gene>
    <name evidence="3" type="ORF">DFR68_11438</name>
</gene>
<dbReference type="GO" id="GO:0003824">
    <property type="term" value="F:catalytic activity"/>
    <property type="evidence" value="ECO:0007669"/>
    <property type="project" value="UniProtKB-ARBA"/>
</dbReference>
<feature type="region of interest" description="Disordered" evidence="1">
    <location>
        <begin position="208"/>
        <end position="228"/>
    </location>
</feature>
<proteinExistence type="predicted"/>